<evidence type="ECO:0000313" key="3">
    <source>
        <dbReference type="Proteomes" id="UP000276215"/>
    </source>
</evidence>
<accession>A0A3N4JEY9</accession>
<feature type="non-terminal residue" evidence="2">
    <location>
        <position position="1"/>
    </location>
</feature>
<dbReference type="AlphaFoldDB" id="A0A3N4JEY9"/>
<feature type="region of interest" description="Disordered" evidence="1">
    <location>
        <begin position="43"/>
        <end position="64"/>
    </location>
</feature>
<organism evidence="2 3">
    <name type="scientific">Choiromyces venosus 120613-1</name>
    <dbReference type="NCBI Taxonomy" id="1336337"/>
    <lineage>
        <taxon>Eukaryota</taxon>
        <taxon>Fungi</taxon>
        <taxon>Dikarya</taxon>
        <taxon>Ascomycota</taxon>
        <taxon>Pezizomycotina</taxon>
        <taxon>Pezizomycetes</taxon>
        <taxon>Pezizales</taxon>
        <taxon>Tuberaceae</taxon>
        <taxon>Choiromyces</taxon>
    </lineage>
</organism>
<feature type="compositionally biased region" description="Low complexity" evidence="1">
    <location>
        <begin position="54"/>
        <end position="64"/>
    </location>
</feature>
<evidence type="ECO:0000256" key="1">
    <source>
        <dbReference type="SAM" id="MobiDB-lite"/>
    </source>
</evidence>
<evidence type="ECO:0000313" key="2">
    <source>
        <dbReference type="EMBL" id="RPA96836.1"/>
    </source>
</evidence>
<protein>
    <submittedName>
        <fullName evidence="2">Uncharacterized protein</fullName>
    </submittedName>
</protein>
<dbReference type="EMBL" id="ML120411">
    <property type="protein sequence ID" value="RPA96836.1"/>
    <property type="molecule type" value="Genomic_DNA"/>
</dbReference>
<reference evidence="2 3" key="1">
    <citation type="journal article" date="2018" name="Nat. Ecol. Evol.">
        <title>Pezizomycetes genomes reveal the molecular basis of ectomycorrhizal truffle lifestyle.</title>
        <authorList>
            <person name="Murat C."/>
            <person name="Payen T."/>
            <person name="Noel B."/>
            <person name="Kuo A."/>
            <person name="Morin E."/>
            <person name="Chen J."/>
            <person name="Kohler A."/>
            <person name="Krizsan K."/>
            <person name="Balestrini R."/>
            <person name="Da Silva C."/>
            <person name="Montanini B."/>
            <person name="Hainaut M."/>
            <person name="Levati E."/>
            <person name="Barry K.W."/>
            <person name="Belfiori B."/>
            <person name="Cichocki N."/>
            <person name="Clum A."/>
            <person name="Dockter R.B."/>
            <person name="Fauchery L."/>
            <person name="Guy J."/>
            <person name="Iotti M."/>
            <person name="Le Tacon F."/>
            <person name="Lindquist E.A."/>
            <person name="Lipzen A."/>
            <person name="Malagnac F."/>
            <person name="Mello A."/>
            <person name="Molinier V."/>
            <person name="Miyauchi S."/>
            <person name="Poulain J."/>
            <person name="Riccioni C."/>
            <person name="Rubini A."/>
            <person name="Sitrit Y."/>
            <person name="Splivallo R."/>
            <person name="Traeger S."/>
            <person name="Wang M."/>
            <person name="Zifcakova L."/>
            <person name="Wipf D."/>
            <person name="Zambonelli A."/>
            <person name="Paolocci F."/>
            <person name="Nowrousian M."/>
            <person name="Ottonello S."/>
            <person name="Baldrian P."/>
            <person name="Spatafora J.W."/>
            <person name="Henrissat B."/>
            <person name="Nagy L.G."/>
            <person name="Aury J.M."/>
            <person name="Wincker P."/>
            <person name="Grigoriev I.V."/>
            <person name="Bonfante P."/>
            <person name="Martin F.M."/>
        </authorList>
    </citation>
    <scope>NUCLEOTIDE SEQUENCE [LARGE SCALE GENOMIC DNA]</scope>
    <source>
        <strain evidence="2 3">120613-1</strain>
    </source>
</reference>
<sequence length="64" mass="7064">KRELLKIFIVAHQSSFTSENIQSGFRNTGLVLVNRDIVIAKIQPTRPKSPVNHSSLTNSSISTS</sequence>
<proteinExistence type="predicted"/>
<name>A0A3N4JEY9_9PEZI</name>
<gene>
    <name evidence="2" type="ORF">L873DRAFT_1693502</name>
</gene>
<dbReference type="Proteomes" id="UP000276215">
    <property type="component" value="Unassembled WGS sequence"/>
</dbReference>
<keyword evidence="3" id="KW-1185">Reference proteome</keyword>